<evidence type="ECO:0000256" key="2">
    <source>
        <dbReference type="ARBA" id="ARBA00022692"/>
    </source>
</evidence>
<feature type="compositionally biased region" description="Low complexity" evidence="6">
    <location>
        <begin position="376"/>
        <end position="387"/>
    </location>
</feature>
<evidence type="ECO:0000256" key="5">
    <source>
        <dbReference type="RuleBase" id="RU363032"/>
    </source>
</evidence>
<dbReference type="AlphaFoldDB" id="A0ABD5QHL9"/>
<keyword evidence="5" id="KW-0813">Transport</keyword>
<feature type="region of interest" description="Disordered" evidence="6">
    <location>
        <begin position="1"/>
        <end position="51"/>
    </location>
</feature>
<evidence type="ECO:0000256" key="4">
    <source>
        <dbReference type="ARBA" id="ARBA00023136"/>
    </source>
</evidence>
<evidence type="ECO:0000256" key="1">
    <source>
        <dbReference type="ARBA" id="ARBA00004141"/>
    </source>
</evidence>
<dbReference type="InterPro" id="IPR000515">
    <property type="entry name" value="MetI-like"/>
</dbReference>
<dbReference type="PANTHER" id="PTHR42729">
    <property type="entry name" value="OLIGO/DIPEPTIDE TRANSPORT, PERMEASE PROTEIN (DPPC-2)"/>
    <property type="match status" value="1"/>
</dbReference>
<feature type="transmembrane region" description="Helical" evidence="5">
    <location>
        <begin position="153"/>
        <end position="177"/>
    </location>
</feature>
<dbReference type="PANTHER" id="PTHR42729:SF1">
    <property type="entry name" value="OLIGO_DIPEPTIDE TRANSPORT, PERMEASE PROTEIN (DPPC-2)"/>
    <property type="match status" value="1"/>
</dbReference>
<organism evidence="8 9">
    <name type="scientific">Saliphagus infecundisoli</name>
    <dbReference type="NCBI Taxonomy" id="1849069"/>
    <lineage>
        <taxon>Archaea</taxon>
        <taxon>Methanobacteriati</taxon>
        <taxon>Methanobacteriota</taxon>
        <taxon>Stenosarchaea group</taxon>
        <taxon>Halobacteria</taxon>
        <taxon>Halobacteriales</taxon>
        <taxon>Natrialbaceae</taxon>
        <taxon>Saliphagus</taxon>
    </lineage>
</organism>
<evidence type="ECO:0000313" key="8">
    <source>
        <dbReference type="EMBL" id="MFC4989163.1"/>
    </source>
</evidence>
<dbReference type="Pfam" id="PF00528">
    <property type="entry name" value="BPD_transp_1"/>
    <property type="match status" value="1"/>
</dbReference>
<comment type="caution">
    <text evidence="8">The sequence shown here is derived from an EMBL/GenBank/DDBJ whole genome shotgun (WGS) entry which is preliminary data.</text>
</comment>
<feature type="transmembrane region" description="Helical" evidence="5">
    <location>
        <begin position="92"/>
        <end position="111"/>
    </location>
</feature>
<feature type="transmembrane region" description="Helical" evidence="5">
    <location>
        <begin position="189"/>
        <end position="209"/>
    </location>
</feature>
<dbReference type="CDD" id="cd06261">
    <property type="entry name" value="TM_PBP2"/>
    <property type="match status" value="1"/>
</dbReference>
<sequence>MNHVSPTEGDDGNDPLVDALGDDGDHEDAPERAAITGHGRRGRVAADGGSTVSEFEQTAEITMTESERRRQWLEERVLAPARIIWDDWRARTGALIVAFYLFMGIVGPRLVDAPSTNQGPRLRGAFRTLEHPLGTTASGVDILSQTVHATPAMLIMLSSGAVFTVVLGTAVGTVSGYKGGRFDSVAMTINDMVMTVPGLPLTIVLAAVLQIEGNPAVIGILITINAWAGLGRAIRSQVLTLRDAEYIEASRIMGIGTPRIVLGDIVPNLMPYITMNFVQQARAVIFGSVGLYFLGVLPYTSTNWGVMMDAAVNRAGATSSAAALHWLVVPMVTVIVLALGLTLFAQGTDRVFNPRVRARHAETIEDDEDEGGKGGSTTTTATATGGV</sequence>
<comment type="similarity">
    <text evidence="5">Belongs to the binding-protein-dependent transport system permease family.</text>
</comment>
<dbReference type="EMBL" id="JBHSJG010000041">
    <property type="protein sequence ID" value="MFC4989163.1"/>
    <property type="molecule type" value="Genomic_DNA"/>
</dbReference>
<name>A0ABD5QHL9_9EURY</name>
<evidence type="ECO:0000259" key="7">
    <source>
        <dbReference type="PROSITE" id="PS50928"/>
    </source>
</evidence>
<keyword evidence="2 5" id="KW-0812">Transmembrane</keyword>
<comment type="subcellular location">
    <subcellularLocation>
        <location evidence="5">Cell membrane</location>
        <topology evidence="5">Multi-pass membrane protein</topology>
    </subcellularLocation>
    <subcellularLocation>
        <location evidence="1">Membrane</location>
        <topology evidence="1">Multi-pass membrane protein</topology>
    </subcellularLocation>
</comment>
<feature type="transmembrane region" description="Helical" evidence="5">
    <location>
        <begin position="215"/>
        <end position="234"/>
    </location>
</feature>
<feature type="region of interest" description="Disordered" evidence="6">
    <location>
        <begin position="362"/>
        <end position="387"/>
    </location>
</feature>
<evidence type="ECO:0000256" key="3">
    <source>
        <dbReference type="ARBA" id="ARBA00022989"/>
    </source>
</evidence>
<dbReference type="Proteomes" id="UP001595925">
    <property type="component" value="Unassembled WGS sequence"/>
</dbReference>
<evidence type="ECO:0000313" key="9">
    <source>
        <dbReference type="Proteomes" id="UP001595925"/>
    </source>
</evidence>
<gene>
    <name evidence="8" type="ORF">ACFPFO_15605</name>
</gene>
<keyword evidence="9" id="KW-1185">Reference proteome</keyword>
<dbReference type="GO" id="GO:0005886">
    <property type="term" value="C:plasma membrane"/>
    <property type="evidence" value="ECO:0007669"/>
    <property type="project" value="UniProtKB-SubCell"/>
</dbReference>
<feature type="domain" description="ABC transmembrane type-1" evidence="7">
    <location>
        <begin position="150"/>
        <end position="345"/>
    </location>
</feature>
<dbReference type="RefSeq" id="WP_114575399.1">
    <property type="nucleotide sequence ID" value="NZ_JAIVEF010000022.1"/>
</dbReference>
<reference evidence="8 9" key="1">
    <citation type="journal article" date="2019" name="Int. J. Syst. Evol. Microbiol.">
        <title>The Global Catalogue of Microorganisms (GCM) 10K type strain sequencing project: providing services to taxonomists for standard genome sequencing and annotation.</title>
        <authorList>
            <consortium name="The Broad Institute Genomics Platform"/>
            <consortium name="The Broad Institute Genome Sequencing Center for Infectious Disease"/>
            <person name="Wu L."/>
            <person name="Ma J."/>
        </authorList>
    </citation>
    <scope>NUCLEOTIDE SEQUENCE [LARGE SCALE GENOMIC DNA]</scope>
    <source>
        <strain evidence="8 9">CGMCC 1.15824</strain>
    </source>
</reference>
<accession>A0ABD5QHL9</accession>
<keyword evidence="4 5" id="KW-0472">Membrane</keyword>
<evidence type="ECO:0000256" key="6">
    <source>
        <dbReference type="SAM" id="MobiDB-lite"/>
    </source>
</evidence>
<proteinExistence type="inferred from homology"/>
<keyword evidence="3 5" id="KW-1133">Transmembrane helix</keyword>
<dbReference type="Gene3D" id="1.10.3720.10">
    <property type="entry name" value="MetI-like"/>
    <property type="match status" value="1"/>
</dbReference>
<dbReference type="InterPro" id="IPR035906">
    <property type="entry name" value="MetI-like_sf"/>
</dbReference>
<dbReference type="PROSITE" id="PS50928">
    <property type="entry name" value="ABC_TM1"/>
    <property type="match status" value="1"/>
</dbReference>
<protein>
    <submittedName>
        <fullName evidence="8">ABC transporter permease</fullName>
    </submittedName>
</protein>
<dbReference type="SUPFAM" id="SSF161098">
    <property type="entry name" value="MetI-like"/>
    <property type="match status" value="1"/>
</dbReference>
<feature type="transmembrane region" description="Helical" evidence="5">
    <location>
        <begin position="283"/>
        <end position="301"/>
    </location>
</feature>
<feature type="transmembrane region" description="Helical" evidence="5">
    <location>
        <begin position="321"/>
        <end position="345"/>
    </location>
</feature>